<dbReference type="EMBL" id="HACA01016553">
    <property type="protein sequence ID" value="CDW33914.1"/>
    <property type="molecule type" value="Transcribed_RNA"/>
</dbReference>
<reference evidence="1" key="1">
    <citation type="submission" date="2014-05" db="EMBL/GenBank/DDBJ databases">
        <authorList>
            <person name="Chronopoulou M."/>
        </authorList>
    </citation>
    <scope>NUCLEOTIDE SEQUENCE</scope>
    <source>
        <tissue evidence="1">Whole organism</tissue>
    </source>
</reference>
<sequence>IPLYKIIASGLEGGLIDVSKLNVLFKPVLSSASSVYYTLYYTIITLLHNEQRVTFKPRKHHKF</sequence>
<organism evidence="1">
    <name type="scientific">Lepeophtheirus salmonis</name>
    <name type="common">Salmon louse</name>
    <name type="synonym">Caligus salmonis</name>
    <dbReference type="NCBI Taxonomy" id="72036"/>
    <lineage>
        <taxon>Eukaryota</taxon>
        <taxon>Metazoa</taxon>
        <taxon>Ecdysozoa</taxon>
        <taxon>Arthropoda</taxon>
        <taxon>Crustacea</taxon>
        <taxon>Multicrustacea</taxon>
        <taxon>Hexanauplia</taxon>
        <taxon>Copepoda</taxon>
        <taxon>Siphonostomatoida</taxon>
        <taxon>Caligidae</taxon>
        <taxon>Lepeophtheirus</taxon>
    </lineage>
</organism>
<name>A0A0K2U6N1_LEPSM</name>
<dbReference type="AlphaFoldDB" id="A0A0K2U6N1"/>
<proteinExistence type="predicted"/>
<evidence type="ECO:0000313" key="1">
    <source>
        <dbReference type="EMBL" id="CDW33914.1"/>
    </source>
</evidence>
<feature type="non-terminal residue" evidence="1">
    <location>
        <position position="1"/>
    </location>
</feature>
<accession>A0A0K2U6N1</accession>
<protein>
    <submittedName>
        <fullName evidence="1">Uncharacterized protein</fullName>
    </submittedName>
</protein>